<accession>A0A9J5X6U8</accession>
<organism evidence="1 2">
    <name type="scientific">Solanum commersonii</name>
    <name type="common">Commerson's wild potato</name>
    <name type="synonym">Commerson's nightshade</name>
    <dbReference type="NCBI Taxonomy" id="4109"/>
    <lineage>
        <taxon>Eukaryota</taxon>
        <taxon>Viridiplantae</taxon>
        <taxon>Streptophyta</taxon>
        <taxon>Embryophyta</taxon>
        <taxon>Tracheophyta</taxon>
        <taxon>Spermatophyta</taxon>
        <taxon>Magnoliopsida</taxon>
        <taxon>eudicotyledons</taxon>
        <taxon>Gunneridae</taxon>
        <taxon>Pentapetalae</taxon>
        <taxon>asterids</taxon>
        <taxon>lamiids</taxon>
        <taxon>Solanales</taxon>
        <taxon>Solanaceae</taxon>
        <taxon>Solanoideae</taxon>
        <taxon>Solaneae</taxon>
        <taxon>Solanum</taxon>
    </lineage>
</organism>
<sequence>MDDIVIRIKKFWNWMVAILCSGSFNLDGINNGRMPILVSSKDFRHKRLVQMDNNLLRRVTNLQMQQYYQLQHFSLGHQSFSFGASRAGATTIGLLTQFRKCEEQPSKCLKEDCNHYPKMY</sequence>
<dbReference type="Proteomes" id="UP000824120">
    <property type="component" value="Chromosome 10"/>
</dbReference>
<evidence type="ECO:0000313" key="1">
    <source>
        <dbReference type="EMBL" id="KAG5582958.1"/>
    </source>
</evidence>
<evidence type="ECO:0000313" key="2">
    <source>
        <dbReference type="Proteomes" id="UP000824120"/>
    </source>
</evidence>
<comment type="caution">
    <text evidence="1">The sequence shown here is derived from an EMBL/GenBank/DDBJ whole genome shotgun (WGS) entry which is preliminary data.</text>
</comment>
<reference evidence="1 2" key="1">
    <citation type="submission" date="2020-09" db="EMBL/GenBank/DDBJ databases">
        <title>De no assembly of potato wild relative species, Solanum commersonii.</title>
        <authorList>
            <person name="Cho K."/>
        </authorList>
    </citation>
    <scope>NUCLEOTIDE SEQUENCE [LARGE SCALE GENOMIC DNA]</scope>
    <source>
        <strain evidence="1">LZ3.2</strain>
        <tissue evidence="1">Leaf</tissue>
    </source>
</reference>
<dbReference type="EMBL" id="JACXVP010000010">
    <property type="protein sequence ID" value="KAG5582958.1"/>
    <property type="molecule type" value="Genomic_DNA"/>
</dbReference>
<proteinExistence type="predicted"/>
<name>A0A9J5X6U8_SOLCO</name>
<dbReference type="AlphaFoldDB" id="A0A9J5X6U8"/>
<keyword evidence="2" id="KW-1185">Reference proteome</keyword>
<gene>
    <name evidence="1" type="ORF">H5410_053585</name>
</gene>
<protein>
    <submittedName>
        <fullName evidence="1">Uncharacterized protein</fullName>
    </submittedName>
</protein>